<keyword evidence="1" id="KW-0732">Signal</keyword>
<dbReference type="RefSeq" id="WP_132544479.1">
    <property type="nucleotide sequence ID" value="NZ_SLWY01000018.1"/>
</dbReference>
<reference evidence="2 3" key="1">
    <citation type="submission" date="2019-03" db="EMBL/GenBank/DDBJ databases">
        <title>Genomic Encyclopedia of Type Strains, Phase IV (KMG-IV): sequencing the most valuable type-strain genomes for metagenomic binning, comparative biology and taxonomic classification.</title>
        <authorList>
            <person name="Goeker M."/>
        </authorList>
    </citation>
    <scope>NUCLEOTIDE SEQUENCE [LARGE SCALE GENOMIC DNA]</scope>
    <source>
        <strain evidence="2 3">DSM 25287</strain>
    </source>
</reference>
<accession>A0A4R2L083</accession>
<feature type="chain" id="PRO_5020698064" evidence="1">
    <location>
        <begin position="31"/>
        <end position="237"/>
    </location>
</feature>
<evidence type="ECO:0000313" key="2">
    <source>
        <dbReference type="EMBL" id="TCO79633.1"/>
    </source>
</evidence>
<evidence type="ECO:0000313" key="3">
    <source>
        <dbReference type="Proteomes" id="UP000295765"/>
    </source>
</evidence>
<organism evidence="2 3">
    <name type="scientific">Plasticicumulans lactativorans</name>
    <dbReference type="NCBI Taxonomy" id="1133106"/>
    <lineage>
        <taxon>Bacteria</taxon>
        <taxon>Pseudomonadati</taxon>
        <taxon>Pseudomonadota</taxon>
        <taxon>Gammaproteobacteria</taxon>
        <taxon>Candidatus Competibacteraceae</taxon>
        <taxon>Plasticicumulans</taxon>
    </lineage>
</organism>
<feature type="signal peptide" evidence="1">
    <location>
        <begin position="1"/>
        <end position="30"/>
    </location>
</feature>
<keyword evidence="3" id="KW-1185">Reference proteome</keyword>
<proteinExistence type="predicted"/>
<dbReference type="EMBL" id="SLWY01000018">
    <property type="protein sequence ID" value="TCO79633.1"/>
    <property type="molecule type" value="Genomic_DNA"/>
</dbReference>
<comment type="caution">
    <text evidence="2">The sequence shown here is derived from an EMBL/GenBank/DDBJ whole genome shotgun (WGS) entry which is preliminary data.</text>
</comment>
<dbReference type="Proteomes" id="UP000295765">
    <property type="component" value="Unassembled WGS sequence"/>
</dbReference>
<evidence type="ECO:0000256" key="1">
    <source>
        <dbReference type="SAM" id="SignalP"/>
    </source>
</evidence>
<protein>
    <submittedName>
        <fullName evidence="2">Putative secreted protein with PEP-CTERM sorting signal</fullName>
    </submittedName>
</protein>
<sequence length="237" mass="24914">MNTFPSPAGRTPVLLLALILSSLSPRPGSAALLGVDLLSSGDQRLTRDTATWLDWLDLTATLNLSAQDIQDGMGGWKSRGFVHATISDVRTLFLHADPPNIVINTGANPLSAANVDGAQRLLQLMGVTSPGPSDNDFDILGNGIAGVGEPGAGYAHLADYGTNTDGTLGFFFVPDGIVFDTFSDAQVGNFLIRPIPEPSAAWLLGAGLAALSGTLRNMTRRCPMPRMLAGRQMENAL</sequence>
<name>A0A4R2L083_9GAMM</name>
<gene>
    <name evidence="2" type="ORF">EV699_11817</name>
</gene>
<dbReference type="AlphaFoldDB" id="A0A4R2L083"/>